<reference evidence="1" key="2">
    <citation type="submission" date="2020-09" db="EMBL/GenBank/DDBJ databases">
        <authorList>
            <person name="Sun Q."/>
            <person name="Ohkuma M."/>
        </authorList>
    </citation>
    <scope>NUCLEOTIDE SEQUENCE</scope>
    <source>
        <strain evidence="1">JCM 16108</strain>
    </source>
</reference>
<dbReference type="EMBL" id="BMOO01000004">
    <property type="protein sequence ID" value="GGM68687.1"/>
    <property type="molecule type" value="Genomic_DNA"/>
</dbReference>
<dbReference type="AlphaFoldDB" id="A0A830G021"/>
<reference evidence="1" key="1">
    <citation type="journal article" date="2014" name="Int. J. Syst. Evol. Microbiol.">
        <title>Complete genome sequence of Corynebacterium casei LMG S-19264T (=DSM 44701T), isolated from a smear-ripened cheese.</title>
        <authorList>
            <consortium name="US DOE Joint Genome Institute (JGI-PGF)"/>
            <person name="Walter F."/>
            <person name="Albersmeier A."/>
            <person name="Kalinowski J."/>
            <person name="Ruckert C."/>
        </authorList>
    </citation>
    <scope>NUCLEOTIDE SEQUENCE</scope>
    <source>
        <strain evidence="1">JCM 16108</strain>
    </source>
</reference>
<dbReference type="RefSeq" id="WP_188872232.1">
    <property type="nucleotide sequence ID" value="NZ_BMOO01000004.1"/>
</dbReference>
<comment type="caution">
    <text evidence="1">The sequence shown here is derived from an EMBL/GenBank/DDBJ whole genome shotgun (WGS) entry which is preliminary data.</text>
</comment>
<dbReference type="Proteomes" id="UP000765891">
    <property type="component" value="Unassembled WGS sequence"/>
</dbReference>
<evidence type="ECO:0000313" key="3">
    <source>
        <dbReference type="Proteomes" id="UP000614609"/>
    </source>
</evidence>
<gene>
    <name evidence="1" type="ORF">GCM10009017_18620</name>
    <name evidence="2" type="ORF">J2752_002045</name>
</gene>
<dbReference type="Proteomes" id="UP000614609">
    <property type="component" value="Unassembled WGS sequence"/>
</dbReference>
<keyword evidence="3" id="KW-1185">Reference proteome</keyword>
<name>A0A830G021_9EURY</name>
<dbReference type="OrthoDB" id="377152at2157"/>
<accession>A0A830G021</accession>
<proteinExistence type="predicted"/>
<dbReference type="EMBL" id="JAGGKO010000003">
    <property type="protein sequence ID" value="MBP1955133.1"/>
    <property type="molecule type" value="Genomic_DNA"/>
</dbReference>
<organism evidence="1 3">
    <name type="scientific">Halarchaeum rubridurum</name>
    <dbReference type="NCBI Taxonomy" id="489911"/>
    <lineage>
        <taxon>Archaea</taxon>
        <taxon>Methanobacteriati</taxon>
        <taxon>Methanobacteriota</taxon>
        <taxon>Stenosarchaea group</taxon>
        <taxon>Halobacteria</taxon>
        <taxon>Halobacteriales</taxon>
        <taxon>Halobacteriaceae</taxon>
    </lineage>
</organism>
<sequence length="136" mass="15422">MDDSLPDAWTEVTAERARDTERRWRRRVTPAFAVDLWVSKSPTDETCPYHVLLSTIHEDGTRHVSDHPVAGYGTREATREALSVLRDVVDDVLAERDDVPDPENRLAHAVIPRFVERHVDADCACRSLYDPDVVSS</sequence>
<reference evidence="2" key="3">
    <citation type="submission" date="2021-03" db="EMBL/GenBank/DDBJ databases">
        <title>Genomic Encyclopedia of Type Strains, Phase IV (KMG-IV): sequencing the most valuable type-strain genomes for metagenomic binning, comparative biology and taxonomic classification.</title>
        <authorList>
            <person name="Goeker M."/>
        </authorList>
    </citation>
    <scope>NUCLEOTIDE SEQUENCE</scope>
    <source>
        <strain evidence="2">DSM 22443</strain>
    </source>
</reference>
<evidence type="ECO:0000313" key="1">
    <source>
        <dbReference type="EMBL" id="GGM68687.1"/>
    </source>
</evidence>
<protein>
    <submittedName>
        <fullName evidence="1">Uncharacterized protein</fullName>
    </submittedName>
</protein>
<evidence type="ECO:0000313" key="2">
    <source>
        <dbReference type="EMBL" id="MBP1955133.1"/>
    </source>
</evidence>